<evidence type="ECO:0000256" key="5">
    <source>
        <dbReference type="ARBA" id="ARBA00022989"/>
    </source>
</evidence>
<feature type="transmembrane region" description="Helical" evidence="7">
    <location>
        <begin position="80"/>
        <end position="102"/>
    </location>
</feature>
<dbReference type="Proteomes" id="UP001595897">
    <property type="component" value="Unassembled WGS sequence"/>
</dbReference>
<feature type="transmembrane region" description="Helical" evidence="7">
    <location>
        <begin position="114"/>
        <end position="134"/>
    </location>
</feature>
<dbReference type="Pfam" id="PF03994">
    <property type="entry name" value="DUF350"/>
    <property type="match status" value="1"/>
</dbReference>
<keyword evidence="5 7" id="KW-1133">Transmembrane helix</keyword>
<keyword evidence="3" id="KW-1003">Cell membrane</keyword>
<evidence type="ECO:0000256" key="2">
    <source>
        <dbReference type="ARBA" id="ARBA00005779"/>
    </source>
</evidence>
<keyword evidence="4 7" id="KW-0812">Transmembrane</keyword>
<dbReference type="PANTHER" id="PTHR40043:SF1">
    <property type="entry name" value="UPF0719 INNER MEMBRANE PROTEIN YJFL"/>
    <property type="match status" value="1"/>
</dbReference>
<dbReference type="RefSeq" id="WP_382405556.1">
    <property type="nucleotide sequence ID" value="NZ_JBHSGU010000002.1"/>
</dbReference>
<protein>
    <submittedName>
        <fullName evidence="8">DUF350 domain-containing protein</fullName>
    </submittedName>
</protein>
<dbReference type="PANTHER" id="PTHR40043">
    <property type="entry name" value="UPF0719 INNER MEMBRANE PROTEIN YJFL"/>
    <property type="match status" value="1"/>
</dbReference>
<reference evidence="9" key="1">
    <citation type="journal article" date="2019" name="Int. J. Syst. Evol. Microbiol.">
        <title>The Global Catalogue of Microorganisms (GCM) 10K type strain sequencing project: providing services to taxonomists for standard genome sequencing and annotation.</title>
        <authorList>
            <consortium name="The Broad Institute Genomics Platform"/>
            <consortium name="The Broad Institute Genome Sequencing Center for Infectious Disease"/>
            <person name="Wu L."/>
            <person name="Ma J."/>
        </authorList>
    </citation>
    <scope>NUCLEOTIDE SEQUENCE [LARGE SCALE GENOMIC DNA]</scope>
    <source>
        <strain evidence="9">KACC 12507</strain>
    </source>
</reference>
<comment type="subcellular location">
    <subcellularLocation>
        <location evidence="1">Cell membrane</location>
        <topology evidence="1">Multi-pass membrane protein</topology>
    </subcellularLocation>
</comment>
<dbReference type="InterPro" id="IPR007140">
    <property type="entry name" value="DUF350"/>
</dbReference>
<comment type="similarity">
    <text evidence="2">Belongs to the UPF0719 family.</text>
</comment>
<evidence type="ECO:0000313" key="8">
    <source>
        <dbReference type="EMBL" id="MFC4698873.1"/>
    </source>
</evidence>
<name>A0ABV9LT77_9ALTE</name>
<evidence type="ECO:0000256" key="3">
    <source>
        <dbReference type="ARBA" id="ARBA00022475"/>
    </source>
</evidence>
<evidence type="ECO:0000313" key="9">
    <source>
        <dbReference type="Proteomes" id="UP001595897"/>
    </source>
</evidence>
<feature type="transmembrane region" description="Helical" evidence="7">
    <location>
        <begin position="14"/>
        <end position="32"/>
    </location>
</feature>
<evidence type="ECO:0000256" key="6">
    <source>
        <dbReference type="ARBA" id="ARBA00023136"/>
    </source>
</evidence>
<evidence type="ECO:0000256" key="4">
    <source>
        <dbReference type="ARBA" id="ARBA00022692"/>
    </source>
</evidence>
<keyword evidence="6 7" id="KW-0472">Membrane</keyword>
<keyword evidence="9" id="KW-1185">Reference proteome</keyword>
<proteinExistence type="inferred from homology"/>
<gene>
    <name evidence="8" type="ORF">ACFO4O_01690</name>
</gene>
<dbReference type="EMBL" id="JBHSGU010000002">
    <property type="protein sequence ID" value="MFC4698873.1"/>
    <property type="molecule type" value="Genomic_DNA"/>
</dbReference>
<evidence type="ECO:0000256" key="7">
    <source>
        <dbReference type="SAM" id="Phobius"/>
    </source>
</evidence>
<organism evidence="8 9">
    <name type="scientific">Glaciecola siphonariae</name>
    <dbReference type="NCBI Taxonomy" id="521012"/>
    <lineage>
        <taxon>Bacteria</taxon>
        <taxon>Pseudomonadati</taxon>
        <taxon>Pseudomonadota</taxon>
        <taxon>Gammaproteobacteria</taxon>
        <taxon>Alteromonadales</taxon>
        <taxon>Alteromonadaceae</taxon>
        <taxon>Glaciecola</taxon>
    </lineage>
</organism>
<accession>A0ABV9LT77</accession>
<comment type="caution">
    <text evidence="8">The sequence shown here is derived from an EMBL/GenBank/DDBJ whole genome shotgun (WGS) entry which is preliminary data.</text>
</comment>
<evidence type="ECO:0000256" key="1">
    <source>
        <dbReference type="ARBA" id="ARBA00004651"/>
    </source>
</evidence>
<sequence>MDAIITSISGLANFALYFLISIALFFVFKLVYSFVTPHDEWKLVKEHRNTAAAIGFAGAMIGFSIALAGAVSNSEFLLDYLIWGVVALIAQLFAFALLRFTFMPKIAERITNDEVSAGIMLGAMSVAVGLLNAACMTY</sequence>
<feature type="transmembrane region" description="Helical" evidence="7">
    <location>
        <begin position="53"/>
        <end position="74"/>
    </location>
</feature>